<organism evidence="2 3">
    <name type="scientific">Paracoccus acridae</name>
    <dbReference type="NCBI Taxonomy" id="1795310"/>
    <lineage>
        <taxon>Bacteria</taxon>
        <taxon>Pseudomonadati</taxon>
        <taxon>Pseudomonadota</taxon>
        <taxon>Alphaproteobacteria</taxon>
        <taxon>Rhodobacterales</taxon>
        <taxon>Paracoccaceae</taxon>
        <taxon>Paracoccus</taxon>
    </lineage>
</organism>
<gene>
    <name evidence="2" type="ORF">GCM10011402_29880</name>
</gene>
<evidence type="ECO:0000313" key="2">
    <source>
        <dbReference type="EMBL" id="GGF75217.1"/>
    </source>
</evidence>
<evidence type="ECO:0000256" key="1">
    <source>
        <dbReference type="ARBA" id="ARBA00023125"/>
    </source>
</evidence>
<dbReference type="InterPro" id="IPR036388">
    <property type="entry name" value="WH-like_DNA-bd_sf"/>
</dbReference>
<dbReference type="SUPFAM" id="SSF46785">
    <property type="entry name" value="Winged helix' DNA-binding domain"/>
    <property type="match status" value="1"/>
</dbReference>
<protein>
    <submittedName>
        <fullName evidence="2">DNA-binding protein</fullName>
    </submittedName>
</protein>
<keyword evidence="3" id="KW-1185">Reference proteome</keyword>
<dbReference type="EMBL" id="BMIV01000012">
    <property type="protein sequence ID" value="GGF75217.1"/>
    <property type="molecule type" value="Genomic_DNA"/>
</dbReference>
<accession>A0ABQ1VM23</accession>
<dbReference type="NCBIfam" id="TIGR00738">
    <property type="entry name" value="rrf2_super"/>
    <property type="match status" value="1"/>
</dbReference>
<dbReference type="PANTHER" id="PTHR33221:SF4">
    <property type="entry name" value="HTH-TYPE TRANSCRIPTIONAL REPRESSOR NSRR"/>
    <property type="match status" value="1"/>
</dbReference>
<dbReference type="PROSITE" id="PS51197">
    <property type="entry name" value="HTH_RRF2_2"/>
    <property type="match status" value="1"/>
</dbReference>
<comment type="caution">
    <text evidence="2">The sequence shown here is derived from an EMBL/GenBank/DDBJ whole genome shotgun (WGS) entry which is preliminary data.</text>
</comment>
<evidence type="ECO:0000313" key="3">
    <source>
        <dbReference type="Proteomes" id="UP000640509"/>
    </source>
</evidence>
<dbReference type="Pfam" id="PF02082">
    <property type="entry name" value="Rrf2"/>
    <property type="match status" value="1"/>
</dbReference>
<reference evidence="3" key="1">
    <citation type="journal article" date="2019" name="Int. J. Syst. Evol. Microbiol.">
        <title>The Global Catalogue of Microorganisms (GCM) 10K type strain sequencing project: providing services to taxonomists for standard genome sequencing and annotation.</title>
        <authorList>
            <consortium name="The Broad Institute Genomics Platform"/>
            <consortium name="The Broad Institute Genome Sequencing Center for Infectious Disease"/>
            <person name="Wu L."/>
            <person name="Ma J."/>
        </authorList>
    </citation>
    <scope>NUCLEOTIDE SEQUENCE [LARGE SCALE GENOMIC DNA]</scope>
    <source>
        <strain evidence="3">CGMCC 1.15419</strain>
    </source>
</reference>
<sequence>MHFISIYTELYMYMECLYFRKMKLTRYTDYALRTLIFLAARDGGLVSIRQIAEAHDISQNHLMKIVQDLAASGFIRTTRGRHGGLQLARPATEITIGQVVRHTEGDSGMVDCSTCRVAEDCGLPAVFSEAREAFLAVLDRCRLSDVARMPNAFRHLFVV</sequence>
<name>A0ABQ1VM23_9RHOB</name>
<dbReference type="GO" id="GO:0003677">
    <property type="term" value="F:DNA binding"/>
    <property type="evidence" value="ECO:0007669"/>
    <property type="project" value="UniProtKB-KW"/>
</dbReference>
<dbReference type="InterPro" id="IPR000944">
    <property type="entry name" value="Tscrpt_reg_Rrf2"/>
</dbReference>
<keyword evidence="1 2" id="KW-0238">DNA-binding</keyword>
<dbReference type="PANTHER" id="PTHR33221">
    <property type="entry name" value="WINGED HELIX-TURN-HELIX TRANSCRIPTIONAL REGULATOR, RRF2 FAMILY"/>
    <property type="match status" value="1"/>
</dbReference>
<dbReference type="InterPro" id="IPR036390">
    <property type="entry name" value="WH_DNA-bd_sf"/>
</dbReference>
<dbReference type="Proteomes" id="UP000640509">
    <property type="component" value="Unassembled WGS sequence"/>
</dbReference>
<dbReference type="Gene3D" id="1.10.10.10">
    <property type="entry name" value="Winged helix-like DNA-binding domain superfamily/Winged helix DNA-binding domain"/>
    <property type="match status" value="1"/>
</dbReference>
<proteinExistence type="predicted"/>